<comment type="caution">
    <text evidence="2">The sequence shown here is derived from an EMBL/GenBank/DDBJ whole genome shotgun (WGS) entry which is preliminary data.</text>
</comment>
<feature type="signal peptide" evidence="1">
    <location>
        <begin position="1"/>
        <end position="22"/>
    </location>
</feature>
<reference evidence="2 3" key="1">
    <citation type="submission" date="2019-11" db="EMBL/GenBank/DDBJ databases">
        <title>Whole genome sequence of Oryza granulata.</title>
        <authorList>
            <person name="Li W."/>
        </authorList>
    </citation>
    <scope>NUCLEOTIDE SEQUENCE [LARGE SCALE GENOMIC DNA]</scope>
    <source>
        <strain evidence="3">cv. Menghai</strain>
        <tissue evidence="2">Leaf</tissue>
    </source>
</reference>
<feature type="chain" id="PRO_5026008196" evidence="1">
    <location>
        <begin position="23"/>
        <end position="67"/>
    </location>
</feature>
<organism evidence="2 3">
    <name type="scientific">Oryza meyeriana var. granulata</name>
    <dbReference type="NCBI Taxonomy" id="110450"/>
    <lineage>
        <taxon>Eukaryota</taxon>
        <taxon>Viridiplantae</taxon>
        <taxon>Streptophyta</taxon>
        <taxon>Embryophyta</taxon>
        <taxon>Tracheophyta</taxon>
        <taxon>Spermatophyta</taxon>
        <taxon>Magnoliopsida</taxon>
        <taxon>Liliopsida</taxon>
        <taxon>Poales</taxon>
        <taxon>Poaceae</taxon>
        <taxon>BOP clade</taxon>
        <taxon>Oryzoideae</taxon>
        <taxon>Oryzeae</taxon>
        <taxon>Oryzinae</taxon>
        <taxon>Oryza</taxon>
        <taxon>Oryza meyeriana</taxon>
    </lineage>
</organism>
<gene>
    <name evidence="2" type="ORF">E2562_017439</name>
</gene>
<keyword evidence="1" id="KW-0732">Signal</keyword>
<evidence type="ECO:0000256" key="1">
    <source>
        <dbReference type="SAM" id="SignalP"/>
    </source>
</evidence>
<keyword evidence="3" id="KW-1185">Reference proteome</keyword>
<sequence>GRGGLFLLVAVLVGLEVARMLGLWGCGRVDGAAEPGQVWRMCFSCPIGVPELGGSAWTARRVAGCSR</sequence>
<proteinExistence type="predicted"/>
<evidence type="ECO:0000313" key="3">
    <source>
        <dbReference type="Proteomes" id="UP000479710"/>
    </source>
</evidence>
<dbReference type="EMBL" id="SPHZ02000005">
    <property type="protein sequence ID" value="KAF0917260.1"/>
    <property type="molecule type" value="Genomic_DNA"/>
</dbReference>
<name>A0A6G1DXM6_9ORYZ</name>
<dbReference type="AlphaFoldDB" id="A0A6G1DXM6"/>
<feature type="non-terminal residue" evidence="2">
    <location>
        <position position="1"/>
    </location>
</feature>
<accession>A0A6G1DXM6</accession>
<protein>
    <submittedName>
        <fullName evidence="2">Uncharacterized protein</fullName>
    </submittedName>
</protein>
<evidence type="ECO:0000313" key="2">
    <source>
        <dbReference type="EMBL" id="KAF0917260.1"/>
    </source>
</evidence>
<dbReference type="Proteomes" id="UP000479710">
    <property type="component" value="Unassembled WGS sequence"/>
</dbReference>